<dbReference type="InterPro" id="IPR035240">
    <property type="entry name" value="SprT_Zn_ribbon"/>
</dbReference>
<dbReference type="InterPro" id="IPR023483">
    <property type="entry name" value="Uncharacterised_SprT"/>
</dbReference>
<reference evidence="9 10" key="1">
    <citation type="journal article" date="2018" name="Front. Microbiol.">
        <title>Phylogeny of Vibrio vulnificus from the Analysis of the Core-Genome: Implications for Intra-Species Taxonomy.</title>
        <authorList>
            <person name="Roig F.J."/>
            <person name="Gonzalez-Candelas F."/>
            <person name="Sanjuan E."/>
            <person name="Fouz B."/>
            <person name="Feil E.J."/>
            <person name="Llorens C."/>
            <person name="Baker-Austin C."/>
            <person name="Oliver J.D."/>
            <person name="Danin-Poleg Y."/>
            <person name="Gibas C.J."/>
            <person name="Kashi Y."/>
            <person name="Gulig P.A."/>
            <person name="Morrison S.S."/>
            <person name="Amaro C."/>
        </authorList>
    </citation>
    <scope>NUCLEOTIDE SEQUENCE [LARGE SCALE GENOMIC DNA]</scope>
    <source>
        <strain evidence="9 10">CECT4608</strain>
    </source>
</reference>
<comment type="subcellular location">
    <subcellularLocation>
        <location evidence="1 7">Cytoplasm</location>
    </subcellularLocation>
</comment>
<dbReference type="GO" id="GO:0005737">
    <property type="term" value="C:cytoplasm"/>
    <property type="evidence" value="ECO:0007669"/>
    <property type="project" value="UniProtKB-SubCell"/>
</dbReference>
<comment type="caution">
    <text evidence="9">The sequence shown here is derived from an EMBL/GenBank/DDBJ whole genome shotgun (WGS) entry which is preliminary data.</text>
</comment>
<keyword evidence="6 7" id="KW-0862">Zinc</keyword>
<dbReference type="Proteomes" id="UP000237466">
    <property type="component" value="Unassembled WGS sequence"/>
</dbReference>
<evidence type="ECO:0000313" key="9">
    <source>
        <dbReference type="EMBL" id="POB48769.1"/>
    </source>
</evidence>
<evidence type="ECO:0000256" key="7">
    <source>
        <dbReference type="HAMAP-Rule" id="MF_00746"/>
    </source>
</evidence>
<comment type="similarity">
    <text evidence="2 7">Belongs to the SprT family.</text>
</comment>
<feature type="binding site" evidence="7">
    <location>
        <position position="76"/>
    </location>
    <ligand>
        <name>Zn(2+)</name>
        <dbReference type="ChEBI" id="CHEBI:29105"/>
    </ligand>
</feature>
<organism evidence="9 10">
    <name type="scientific">Vibrio vulnificus</name>
    <dbReference type="NCBI Taxonomy" id="672"/>
    <lineage>
        <taxon>Bacteria</taxon>
        <taxon>Pseudomonadati</taxon>
        <taxon>Pseudomonadota</taxon>
        <taxon>Gammaproteobacteria</taxon>
        <taxon>Vibrionales</taxon>
        <taxon>Vibrionaceae</taxon>
        <taxon>Vibrio</taxon>
    </lineage>
</organism>
<gene>
    <name evidence="7" type="primary">sprT</name>
    <name evidence="9" type="ORF">CRN52_07680</name>
</gene>
<evidence type="ECO:0000256" key="3">
    <source>
        <dbReference type="ARBA" id="ARBA00020082"/>
    </source>
</evidence>
<comment type="cofactor">
    <cofactor evidence="7">
        <name>Zn(2+)</name>
        <dbReference type="ChEBI" id="CHEBI:29105"/>
    </cofactor>
    <text evidence="7">Binds 1 zinc ion.</text>
</comment>
<evidence type="ECO:0000256" key="1">
    <source>
        <dbReference type="ARBA" id="ARBA00004496"/>
    </source>
</evidence>
<protein>
    <recommendedName>
        <fullName evidence="3 7">Protein SprT</fullName>
    </recommendedName>
</protein>
<evidence type="ECO:0000256" key="2">
    <source>
        <dbReference type="ARBA" id="ARBA00006591"/>
    </source>
</evidence>
<dbReference type="HAMAP" id="MF_00746">
    <property type="entry name" value="SprT"/>
    <property type="match status" value="1"/>
</dbReference>
<proteinExistence type="inferred from homology"/>
<dbReference type="NCBIfam" id="NF003421">
    <property type="entry name" value="PRK04860.1"/>
    <property type="match status" value="1"/>
</dbReference>
<feature type="active site" evidence="7">
    <location>
        <position position="77"/>
    </location>
</feature>
<evidence type="ECO:0000259" key="8">
    <source>
        <dbReference type="SMART" id="SM00731"/>
    </source>
</evidence>
<feature type="binding site" evidence="7">
    <location>
        <position position="80"/>
    </location>
    <ligand>
        <name>Zn(2+)</name>
        <dbReference type="ChEBI" id="CHEBI:29105"/>
    </ligand>
</feature>
<name>A0A2S3R526_VIBVL</name>
<dbReference type="InterPro" id="IPR006640">
    <property type="entry name" value="SprT-like_domain"/>
</dbReference>
<evidence type="ECO:0000256" key="4">
    <source>
        <dbReference type="ARBA" id="ARBA00022490"/>
    </source>
</evidence>
<keyword evidence="4 7" id="KW-0963">Cytoplasm</keyword>
<keyword evidence="5 7" id="KW-0479">Metal-binding</keyword>
<evidence type="ECO:0000256" key="5">
    <source>
        <dbReference type="ARBA" id="ARBA00022723"/>
    </source>
</evidence>
<accession>A0A2S3R526</accession>
<dbReference type="PANTHER" id="PTHR38773:SF1">
    <property type="entry name" value="PROTEIN SPRT"/>
    <property type="match status" value="1"/>
</dbReference>
<dbReference type="PANTHER" id="PTHR38773">
    <property type="entry name" value="PROTEIN SPRT"/>
    <property type="match status" value="1"/>
</dbReference>
<feature type="domain" description="SprT-like" evidence="8">
    <location>
        <begin position="14"/>
        <end position="163"/>
    </location>
</feature>
<evidence type="ECO:0000256" key="6">
    <source>
        <dbReference type="ARBA" id="ARBA00022833"/>
    </source>
</evidence>
<dbReference type="AlphaFoldDB" id="A0A2S3R526"/>
<dbReference type="GO" id="GO:0008270">
    <property type="term" value="F:zinc ion binding"/>
    <property type="evidence" value="ECO:0007669"/>
    <property type="project" value="UniProtKB-UniRule"/>
</dbReference>
<evidence type="ECO:0000313" key="10">
    <source>
        <dbReference type="Proteomes" id="UP000237466"/>
    </source>
</evidence>
<dbReference type="RefSeq" id="WP_103200083.1">
    <property type="nucleotide sequence ID" value="NZ_JALGBE010000016.1"/>
</dbReference>
<dbReference type="Pfam" id="PF17283">
    <property type="entry name" value="Zn_ribbon_SprT"/>
    <property type="match status" value="1"/>
</dbReference>
<dbReference type="SMART" id="SM00731">
    <property type="entry name" value="SprT"/>
    <property type="match status" value="1"/>
</dbReference>
<dbReference type="GO" id="GO:0006950">
    <property type="term" value="P:response to stress"/>
    <property type="evidence" value="ECO:0007669"/>
    <property type="project" value="UniProtKB-ARBA"/>
</dbReference>
<dbReference type="Pfam" id="PF10263">
    <property type="entry name" value="SprT-like"/>
    <property type="match status" value="1"/>
</dbReference>
<sequence>MKKIEFELHYQAQKALHACIDKANRYFQRQFPMPLLSYQLRGKAAGKAYLQLNQIRLNPILFKENKTAFLEEVIPHEVAHLLTYQLYGRVKPHGAEWQSIMQGAFLLPANTTHQFAVASVQGKTFQYRCQCREFPLTIRRHNKVLRNEASYTCQKCRQTLIFTGIQLS</sequence>
<dbReference type="EMBL" id="PDGH01000062">
    <property type="protein sequence ID" value="POB48769.1"/>
    <property type="molecule type" value="Genomic_DNA"/>
</dbReference>